<dbReference type="Proteomes" id="UP000289340">
    <property type="component" value="Chromosome 9"/>
</dbReference>
<dbReference type="Gene3D" id="3.40.50.620">
    <property type="entry name" value="HUPs"/>
    <property type="match status" value="1"/>
</dbReference>
<dbReference type="AlphaFoldDB" id="A0A445IWZ5"/>
<comment type="pathway">
    <text evidence="8">Phospholipid metabolism; phosphatidylcholine biosynthesis; phosphatidylcholine from phosphocholine: step 1/2.</text>
</comment>
<dbReference type="CDD" id="cd02174">
    <property type="entry name" value="CCT"/>
    <property type="match status" value="1"/>
</dbReference>
<dbReference type="PANTHER" id="PTHR10739">
    <property type="entry name" value="CYTIDYLYLTRANSFERASE"/>
    <property type="match status" value="1"/>
</dbReference>
<evidence type="ECO:0000313" key="15">
    <source>
        <dbReference type="Proteomes" id="UP000289340"/>
    </source>
</evidence>
<keyword evidence="5" id="KW-0443">Lipid metabolism</keyword>
<dbReference type="Gramene" id="XM_028324696.1">
    <property type="protein sequence ID" value="XP_028180497.1"/>
    <property type="gene ID" value="LOC114367506"/>
</dbReference>
<evidence type="ECO:0000256" key="8">
    <source>
        <dbReference type="ARBA" id="ARBA00025706"/>
    </source>
</evidence>
<dbReference type="InterPro" id="IPR045049">
    <property type="entry name" value="Pcy1-like"/>
</dbReference>
<comment type="caution">
    <text evidence="14">The sequence shown here is derived from an EMBL/GenBank/DDBJ whole genome shotgun (WGS) entry which is preliminary data.</text>
</comment>
<dbReference type="SUPFAM" id="SSF52374">
    <property type="entry name" value="Nucleotidylyl transferase"/>
    <property type="match status" value="1"/>
</dbReference>
<dbReference type="SMR" id="A0A445IWZ5"/>
<proteinExistence type="inferred from homology"/>
<comment type="similarity">
    <text evidence="1">Belongs to the cytidylyltransferase family.</text>
</comment>
<protein>
    <recommendedName>
        <fullName evidence="9">choline-phosphate cytidylyltransferase</fullName>
        <ecNumber evidence="9">2.7.7.15</ecNumber>
    </recommendedName>
</protein>
<evidence type="ECO:0000256" key="2">
    <source>
        <dbReference type="ARBA" id="ARBA00022516"/>
    </source>
</evidence>
<feature type="coiled-coil region" evidence="12">
    <location>
        <begin position="184"/>
        <end position="211"/>
    </location>
</feature>
<dbReference type="InterPro" id="IPR014729">
    <property type="entry name" value="Rossmann-like_a/b/a_fold"/>
</dbReference>
<feature type="domain" description="Cytidyltransferase-like" evidence="13">
    <location>
        <begin position="23"/>
        <end position="152"/>
    </location>
</feature>
<keyword evidence="15" id="KW-1185">Reference proteome</keyword>
<dbReference type="InterPro" id="IPR041723">
    <property type="entry name" value="CCT"/>
</dbReference>
<dbReference type="GO" id="GO:0031210">
    <property type="term" value="F:phosphatidylcholine binding"/>
    <property type="evidence" value="ECO:0007669"/>
    <property type="project" value="TreeGrafter"/>
</dbReference>
<accession>A0A445IWZ5</accession>
<evidence type="ECO:0000256" key="5">
    <source>
        <dbReference type="ARBA" id="ARBA00023098"/>
    </source>
</evidence>
<evidence type="ECO:0000256" key="11">
    <source>
        <dbReference type="ARBA" id="ARBA00054397"/>
    </source>
</evidence>
<dbReference type="EC" id="2.7.7.15" evidence="9"/>
<dbReference type="NCBIfam" id="TIGR00125">
    <property type="entry name" value="cyt_tran_rel"/>
    <property type="match status" value="1"/>
</dbReference>
<evidence type="ECO:0000313" key="14">
    <source>
        <dbReference type="EMBL" id="RZB90674.1"/>
    </source>
</evidence>
<keyword evidence="6" id="KW-0594">Phospholipid biosynthesis</keyword>
<evidence type="ECO:0000256" key="3">
    <source>
        <dbReference type="ARBA" id="ARBA00022679"/>
    </source>
</evidence>
<name>A0A445IWZ5_GLYSO</name>
<keyword evidence="12" id="KW-0175">Coiled coil</keyword>
<dbReference type="GO" id="GO:0004105">
    <property type="term" value="F:choline-phosphate cytidylyltransferase activity"/>
    <property type="evidence" value="ECO:0007669"/>
    <property type="project" value="UniProtKB-EC"/>
</dbReference>
<evidence type="ECO:0000256" key="12">
    <source>
        <dbReference type="SAM" id="Coils"/>
    </source>
</evidence>
<evidence type="ECO:0000256" key="10">
    <source>
        <dbReference type="ARBA" id="ARBA00048285"/>
    </source>
</evidence>
<dbReference type="Pfam" id="PF01467">
    <property type="entry name" value="CTP_transf_like"/>
    <property type="match status" value="1"/>
</dbReference>
<dbReference type="FunFam" id="3.40.50.620:FF:000102">
    <property type="entry name" value="Choline-phosphate cytidylyltransferase 2"/>
    <property type="match status" value="1"/>
</dbReference>
<reference evidence="14 15" key="1">
    <citation type="submission" date="2018-09" db="EMBL/GenBank/DDBJ databases">
        <title>A high-quality reference genome of wild soybean provides a powerful tool to mine soybean genomes.</title>
        <authorList>
            <person name="Xie M."/>
            <person name="Chung C.Y.L."/>
            <person name="Li M.-W."/>
            <person name="Wong F.-L."/>
            <person name="Chan T.-F."/>
            <person name="Lam H.-M."/>
        </authorList>
    </citation>
    <scope>NUCLEOTIDE SEQUENCE [LARGE SCALE GENOMIC DNA]</scope>
    <source>
        <strain evidence="15">cv. W05</strain>
        <tissue evidence="14">Hypocotyl of etiolated seedlings</tissue>
    </source>
</reference>
<evidence type="ECO:0000259" key="13">
    <source>
        <dbReference type="Pfam" id="PF01467"/>
    </source>
</evidence>
<comment type="catalytic activity">
    <reaction evidence="10">
        <text>phosphocholine + CTP + H(+) = CDP-choline + diphosphate</text>
        <dbReference type="Rhea" id="RHEA:18997"/>
        <dbReference type="ChEBI" id="CHEBI:15378"/>
        <dbReference type="ChEBI" id="CHEBI:33019"/>
        <dbReference type="ChEBI" id="CHEBI:37563"/>
        <dbReference type="ChEBI" id="CHEBI:58779"/>
        <dbReference type="ChEBI" id="CHEBI:295975"/>
        <dbReference type="EC" id="2.7.7.15"/>
    </reaction>
    <physiologicalReaction direction="left-to-right" evidence="10">
        <dbReference type="Rhea" id="RHEA:18998"/>
    </physiologicalReaction>
</comment>
<sequence>MEEQEECQVGETKETPTPPVRVYADGIYDLFHFGHARSLEQAKKLFPNTYLLVGCCNDEITHKYKGKTVMTEKERYESLRHCRWVDEVIPDAPWVITQEFLDKHQIDYVAHDSLPYADASGAGKDVYEYVKSVGKFKETKRTDGISTSDIIMRIIKDYNQYVMRNLDRGYTRKELGVSYVKEKRLRMNMGLKKLQERVKKQQEEVGKKIQTVGKIAGMHPNEWVENADRLVAGFLEMFEEGCHKMGTAIRDRIQERLRAQQLKSLLYDEWDDDNEFYDDDEYYTD</sequence>
<dbReference type="InterPro" id="IPR004821">
    <property type="entry name" value="Cyt_trans-like"/>
</dbReference>
<evidence type="ECO:0000256" key="7">
    <source>
        <dbReference type="ARBA" id="ARBA00023264"/>
    </source>
</evidence>
<dbReference type="PANTHER" id="PTHR10739:SF13">
    <property type="entry name" value="CHOLINE-PHOSPHATE CYTIDYLYLTRANSFERASE"/>
    <property type="match status" value="1"/>
</dbReference>
<dbReference type="EMBL" id="QZWG01000009">
    <property type="protein sequence ID" value="RZB90674.1"/>
    <property type="molecule type" value="Genomic_DNA"/>
</dbReference>
<evidence type="ECO:0000256" key="6">
    <source>
        <dbReference type="ARBA" id="ARBA00023209"/>
    </source>
</evidence>
<keyword evidence="2" id="KW-0444">Lipid biosynthesis</keyword>
<keyword evidence="7" id="KW-1208">Phospholipid metabolism</keyword>
<evidence type="ECO:0000256" key="9">
    <source>
        <dbReference type="ARBA" id="ARBA00026101"/>
    </source>
</evidence>
<keyword evidence="4 14" id="KW-0548">Nucleotidyltransferase</keyword>
<comment type="function">
    <text evidence="11">Plays an important role in the biosynthesis of the phospholipid phosphatidylcholine. Catalyzes the formation of CDP-choline.</text>
</comment>
<evidence type="ECO:0000256" key="4">
    <source>
        <dbReference type="ARBA" id="ARBA00022695"/>
    </source>
</evidence>
<keyword evidence="3 14" id="KW-0808">Transferase</keyword>
<organism evidence="14 15">
    <name type="scientific">Glycine soja</name>
    <name type="common">Wild soybean</name>
    <dbReference type="NCBI Taxonomy" id="3848"/>
    <lineage>
        <taxon>Eukaryota</taxon>
        <taxon>Viridiplantae</taxon>
        <taxon>Streptophyta</taxon>
        <taxon>Embryophyta</taxon>
        <taxon>Tracheophyta</taxon>
        <taxon>Spermatophyta</taxon>
        <taxon>Magnoliopsida</taxon>
        <taxon>eudicotyledons</taxon>
        <taxon>Gunneridae</taxon>
        <taxon>Pentapetalae</taxon>
        <taxon>rosids</taxon>
        <taxon>fabids</taxon>
        <taxon>Fabales</taxon>
        <taxon>Fabaceae</taxon>
        <taxon>Papilionoideae</taxon>
        <taxon>50 kb inversion clade</taxon>
        <taxon>NPAAA clade</taxon>
        <taxon>indigoferoid/millettioid clade</taxon>
        <taxon>Phaseoleae</taxon>
        <taxon>Glycine</taxon>
        <taxon>Glycine subgen. Soja</taxon>
    </lineage>
</organism>
<evidence type="ECO:0000256" key="1">
    <source>
        <dbReference type="ARBA" id="ARBA00010101"/>
    </source>
</evidence>
<gene>
    <name evidence="14" type="ORF">D0Y65_023236</name>
</gene>